<evidence type="ECO:0000313" key="3">
    <source>
        <dbReference type="EMBL" id="KAK88543.1"/>
    </source>
</evidence>
<feature type="transmembrane region" description="Helical" evidence="1">
    <location>
        <begin position="95"/>
        <end position="113"/>
    </location>
</feature>
<protein>
    <submittedName>
        <fullName evidence="3">Tripartite tricarboxylate transporter TctA domain protein</fullName>
    </submittedName>
</protein>
<feature type="transmembrane region" description="Helical" evidence="1">
    <location>
        <begin position="6"/>
        <end position="24"/>
    </location>
</feature>
<evidence type="ECO:0000259" key="2">
    <source>
        <dbReference type="Pfam" id="PF01970"/>
    </source>
</evidence>
<accession>A0A158M1Z0</accession>
<reference evidence="3 4" key="1">
    <citation type="submission" date="2014-03" db="EMBL/GenBank/DDBJ databases">
        <title>Genome sequence of Bordetella holmseii.</title>
        <authorList>
            <person name="Harvill E."/>
            <person name="Goodfield L.L."/>
            <person name="Ivanov Y."/>
            <person name="Meyer J.A."/>
            <person name="Newth C."/>
            <person name="Cassiday P."/>
            <person name="Tondella M.L."/>
            <person name="Liao P."/>
            <person name="Zimmerman J."/>
            <person name="Meert K."/>
            <person name="Wessel D."/>
            <person name="Berger J."/>
            <person name="Dean J.M."/>
            <person name="Holubkov R."/>
            <person name="Burr J."/>
            <person name="Liu T."/>
            <person name="Brinkac L.M."/>
            <person name="Sanka R."/>
            <person name="Kim M."/>
            <person name="Losada L."/>
        </authorList>
    </citation>
    <scope>NUCLEOTIDE SEQUENCE [LARGE SCALE GENOMIC DNA]</scope>
    <source>
        <strain evidence="3 4">CDC-H585-BH</strain>
    </source>
</reference>
<dbReference type="PANTHER" id="PTHR35342">
    <property type="entry name" value="TRICARBOXYLIC TRANSPORT PROTEIN"/>
    <property type="match status" value="1"/>
</dbReference>
<keyword evidence="1" id="KW-1133">Transmembrane helix</keyword>
<evidence type="ECO:0000313" key="4">
    <source>
        <dbReference type="Proteomes" id="UP000026682"/>
    </source>
</evidence>
<feature type="domain" description="DUF112" evidence="2">
    <location>
        <begin position="1"/>
        <end position="120"/>
    </location>
</feature>
<dbReference type="InterPro" id="IPR002823">
    <property type="entry name" value="DUF112_TM"/>
</dbReference>
<dbReference type="Pfam" id="PF01970">
    <property type="entry name" value="TctA"/>
    <property type="match status" value="1"/>
</dbReference>
<name>A0A158M1Z0_9BORD</name>
<dbReference type="PANTHER" id="PTHR35342:SF5">
    <property type="entry name" value="TRICARBOXYLIC TRANSPORT PROTEIN"/>
    <property type="match status" value="1"/>
</dbReference>
<keyword evidence="1" id="KW-0472">Membrane</keyword>
<comment type="caution">
    <text evidence="3">The sequence shown here is derived from an EMBL/GenBank/DDBJ whole genome shotgun (WGS) entry which is preliminary data.</text>
</comment>
<feature type="transmembrane region" description="Helical" evidence="1">
    <location>
        <begin position="143"/>
        <end position="165"/>
    </location>
</feature>
<keyword evidence="1" id="KW-0812">Transmembrane</keyword>
<dbReference type="AlphaFoldDB" id="A0A158M1Z0"/>
<dbReference type="EMBL" id="JFZZ01000115">
    <property type="protein sequence ID" value="KAK88543.1"/>
    <property type="molecule type" value="Genomic_DNA"/>
</dbReference>
<feature type="transmembrane region" description="Helical" evidence="1">
    <location>
        <begin position="68"/>
        <end position="88"/>
    </location>
</feature>
<evidence type="ECO:0000256" key="1">
    <source>
        <dbReference type="SAM" id="Phobius"/>
    </source>
</evidence>
<sequence length="187" mass="20955">MAIGIPENAVMALMLAAFIVKGIQPGPNMIATHPDLFWGLVASMWVGNCFLLLLNVPLVRYWLSVFKIPYTVLFPSILFFCCIGTYSINNSLDDIFITAFFGAIGYIFMRLGMEPAPLMLEFILGPMLEENFRRAMLLSRGDFGIFVTRPISGTLLGVIALIILFQFRGFLRKRKQTEPLPSHADQA</sequence>
<dbReference type="PATRIC" id="fig|1331206.3.peg.2863"/>
<dbReference type="Proteomes" id="UP000026682">
    <property type="component" value="Unassembled WGS sequence"/>
</dbReference>
<organism evidence="3 4">
    <name type="scientific">Bordetella holmesii CDC-H585-BH</name>
    <dbReference type="NCBI Taxonomy" id="1331206"/>
    <lineage>
        <taxon>Bacteria</taxon>
        <taxon>Pseudomonadati</taxon>
        <taxon>Pseudomonadota</taxon>
        <taxon>Betaproteobacteria</taxon>
        <taxon>Burkholderiales</taxon>
        <taxon>Alcaligenaceae</taxon>
        <taxon>Bordetella</taxon>
    </lineage>
</organism>
<proteinExistence type="predicted"/>
<gene>
    <name evidence="3" type="ORF">L497_0863</name>
</gene>
<feature type="transmembrane region" description="Helical" evidence="1">
    <location>
        <begin position="36"/>
        <end position="56"/>
    </location>
</feature>